<evidence type="ECO:0000313" key="6">
    <source>
        <dbReference type="EMBL" id="SDL60485.1"/>
    </source>
</evidence>
<dbReference type="Pfam" id="PF02630">
    <property type="entry name" value="SCO1-SenC"/>
    <property type="match status" value="1"/>
</dbReference>
<dbReference type="AlphaFoldDB" id="A0A1G9LG55"/>
<dbReference type="Proteomes" id="UP000199759">
    <property type="component" value="Unassembled WGS sequence"/>
</dbReference>
<dbReference type="GO" id="GO:0046872">
    <property type="term" value="F:metal ion binding"/>
    <property type="evidence" value="ECO:0007669"/>
    <property type="project" value="UniProtKB-KW"/>
</dbReference>
<accession>A0A1G9LG55</accession>
<keyword evidence="2 3" id="KW-0186">Copper</keyword>
<gene>
    <name evidence="6" type="ORF">SAMN04488568_10133</name>
</gene>
<evidence type="ECO:0000256" key="1">
    <source>
        <dbReference type="ARBA" id="ARBA00010996"/>
    </source>
</evidence>
<dbReference type="FunFam" id="3.40.30.10:FF:000013">
    <property type="entry name" value="Blast:Protein SCO1 homolog, mitochondrial"/>
    <property type="match status" value="1"/>
</dbReference>
<dbReference type="RefSeq" id="WP_091764972.1">
    <property type="nucleotide sequence ID" value="NZ_FNHG01000001.1"/>
</dbReference>
<keyword evidence="4" id="KW-1015">Disulfide bond</keyword>
<evidence type="ECO:0000256" key="4">
    <source>
        <dbReference type="PIRSR" id="PIRSR603782-2"/>
    </source>
</evidence>
<dbReference type="PANTHER" id="PTHR12151">
    <property type="entry name" value="ELECTRON TRANSPORT PROTIN SCO1/SENC FAMILY MEMBER"/>
    <property type="match status" value="1"/>
</dbReference>
<organism evidence="6 7">
    <name type="scientific">Maricaulis salignorans</name>
    <dbReference type="NCBI Taxonomy" id="144026"/>
    <lineage>
        <taxon>Bacteria</taxon>
        <taxon>Pseudomonadati</taxon>
        <taxon>Pseudomonadota</taxon>
        <taxon>Alphaproteobacteria</taxon>
        <taxon>Maricaulales</taxon>
        <taxon>Maricaulaceae</taxon>
        <taxon>Maricaulis</taxon>
    </lineage>
</organism>
<feature type="binding site" evidence="3">
    <location>
        <position position="83"/>
    </location>
    <ligand>
        <name>Cu cation</name>
        <dbReference type="ChEBI" id="CHEBI:23378"/>
    </ligand>
</feature>
<keyword evidence="3" id="KW-0479">Metal-binding</keyword>
<protein>
    <submittedName>
        <fullName evidence="6">Protein SCO1/2</fullName>
    </submittedName>
</protein>
<evidence type="ECO:0000313" key="7">
    <source>
        <dbReference type="Proteomes" id="UP000199759"/>
    </source>
</evidence>
<feature type="binding site" evidence="3">
    <location>
        <position position="79"/>
    </location>
    <ligand>
        <name>Cu cation</name>
        <dbReference type="ChEBI" id="CHEBI:23378"/>
    </ligand>
</feature>
<evidence type="ECO:0000256" key="2">
    <source>
        <dbReference type="ARBA" id="ARBA00023008"/>
    </source>
</evidence>
<evidence type="ECO:0000256" key="3">
    <source>
        <dbReference type="PIRSR" id="PIRSR603782-1"/>
    </source>
</evidence>
<feature type="disulfide bond" description="Redox-active" evidence="4">
    <location>
        <begin position="79"/>
        <end position="83"/>
    </location>
</feature>
<name>A0A1G9LG55_9PROT</name>
<keyword evidence="5" id="KW-1133">Transmembrane helix</keyword>
<dbReference type="PANTHER" id="PTHR12151:SF25">
    <property type="entry name" value="LINALOOL DEHYDRATASE_ISOMERASE DOMAIN-CONTAINING PROTEIN"/>
    <property type="match status" value="1"/>
</dbReference>
<evidence type="ECO:0000256" key="5">
    <source>
        <dbReference type="SAM" id="Phobius"/>
    </source>
</evidence>
<keyword evidence="7" id="KW-1185">Reference proteome</keyword>
<keyword evidence="5" id="KW-0812">Transmembrane</keyword>
<dbReference type="STRING" id="144026.SAMN04488568_10133"/>
<keyword evidence="5" id="KW-0472">Membrane</keyword>
<feature type="binding site" evidence="3">
    <location>
        <position position="176"/>
    </location>
    <ligand>
        <name>Cu cation</name>
        <dbReference type="ChEBI" id="CHEBI:23378"/>
    </ligand>
</feature>
<comment type="similarity">
    <text evidence="1">Belongs to the SCO1/2 family.</text>
</comment>
<dbReference type="EMBL" id="FNHG01000001">
    <property type="protein sequence ID" value="SDL60485.1"/>
    <property type="molecule type" value="Genomic_DNA"/>
</dbReference>
<dbReference type="SUPFAM" id="SSF52833">
    <property type="entry name" value="Thioredoxin-like"/>
    <property type="match status" value="1"/>
</dbReference>
<feature type="transmembrane region" description="Helical" evidence="5">
    <location>
        <begin position="6"/>
        <end position="25"/>
    </location>
</feature>
<dbReference type="InterPro" id="IPR003782">
    <property type="entry name" value="SCO1/SenC"/>
</dbReference>
<sequence length="217" mass="24093">MQRAWIWLIIALPMIVVIGFFTLMLTDPGQREARRAPTRTSGEALIGGPFTLVDQTGQTVTEADFRGRAMLIYFGYTYCPDVCPFSLQIMAAALEQLEPEERARIQPILITIDPQRDTVDQLAQYVASPAFPPDLVGLTGSEEQIADVAGVYRVAFRRSVGEDGQDDTGDDYLMDHSSIVYLMDSEGRFVDVFSHGADPQSMAERLQEFLEEEGSSS</sequence>
<dbReference type="CDD" id="cd02968">
    <property type="entry name" value="SCO"/>
    <property type="match status" value="1"/>
</dbReference>
<proteinExistence type="inferred from homology"/>
<dbReference type="OrthoDB" id="9790194at2"/>
<reference evidence="6 7" key="1">
    <citation type="submission" date="2016-10" db="EMBL/GenBank/DDBJ databases">
        <authorList>
            <person name="de Groot N.N."/>
        </authorList>
    </citation>
    <scope>NUCLEOTIDE SEQUENCE [LARGE SCALE GENOMIC DNA]</scope>
    <source>
        <strain evidence="6 7">DSM 16077</strain>
    </source>
</reference>
<dbReference type="InterPro" id="IPR036249">
    <property type="entry name" value="Thioredoxin-like_sf"/>
</dbReference>
<dbReference type="Gene3D" id="3.40.30.10">
    <property type="entry name" value="Glutaredoxin"/>
    <property type="match status" value="1"/>
</dbReference>